<dbReference type="KEGG" id="ful:C4N20_05805"/>
<dbReference type="AlphaFoldDB" id="A0AAX2JEP9"/>
<evidence type="ECO:0000313" key="1">
    <source>
        <dbReference type="EMBL" id="SQJ15610.1"/>
    </source>
</evidence>
<proteinExistence type="predicted"/>
<protein>
    <recommendedName>
        <fullName evidence="3">Glyoxalase-like domain-containing protein</fullName>
    </recommendedName>
</protein>
<evidence type="ECO:0000313" key="2">
    <source>
        <dbReference type="Proteomes" id="UP000249008"/>
    </source>
</evidence>
<sequence>MEVDHIYICTDYKAPVGDLLKEFGLIEGTSNIHPGQGTANRRFFFHNFMLELLWIENLKEVKSDLTKPMRLFERCSKKDKNISPFGIGFRSTTEKNEKALFPVWDYYPIYLPDFLKIQVADSTPLNEPMFFYLSFAGRQDKYPLEKLENMKHKLPLKEVTEVKMHINKKENFSEAAEIINKTNSLILIKDNENYLELTFDNHILKKEKDFRPNIPLIIRW</sequence>
<dbReference type="EMBL" id="LS483487">
    <property type="protein sequence ID" value="SQJ15610.1"/>
    <property type="molecule type" value="Genomic_DNA"/>
</dbReference>
<reference evidence="1 2" key="1">
    <citation type="submission" date="2018-06" db="EMBL/GenBank/DDBJ databases">
        <authorList>
            <consortium name="Pathogen Informatics"/>
            <person name="Doyle S."/>
        </authorList>
    </citation>
    <scope>NUCLEOTIDE SEQUENCE [LARGE SCALE GENOMIC DNA]</scope>
    <source>
        <strain evidence="1 2">NCTC12112</strain>
    </source>
</reference>
<evidence type="ECO:0008006" key="3">
    <source>
        <dbReference type="Google" id="ProtNLM"/>
    </source>
</evidence>
<accession>A0AAX2JEP9</accession>
<name>A0AAX2JEP9_9FUSO</name>
<dbReference type="RefSeq" id="WP_005979854.1">
    <property type="nucleotide sequence ID" value="NZ_CABKNW010000004.1"/>
</dbReference>
<organism evidence="1 2">
    <name type="scientific">Fusobacterium ulcerans</name>
    <dbReference type="NCBI Taxonomy" id="861"/>
    <lineage>
        <taxon>Bacteria</taxon>
        <taxon>Fusobacteriati</taxon>
        <taxon>Fusobacteriota</taxon>
        <taxon>Fusobacteriia</taxon>
        <taxon>Fusobacteriales</taxon>
        <taxon>Fusobacteriaceae</taxon>
        <taxon>Fusobacterium</taxon>
    </lineage>
</organism>
<dbReference type="Proteomes" id="UP000249008">
    <property type="component" value="Chromosome 1"/>
</dbReference>
<gene>
    <name evidence="1" type="ORF">NCTC12112_03050</name>
</gene>
<dbReference type="GeneID" id="78454314"/>